<dbReference type="Proteomes" id="UP000054279">
    <property type="component" value="Unassembled WGS sequence"/>
</dbReference>
<dbReference type="PANTHER" id="PTHR33840">
    <property type="match status" value="1"/>
</dbReference>
<name>A0A0C9U9L7_SPHS4</name>
<feature type="region of interest" description="Disordered" evidence="1">
    <location>
        <begin position="211"/>
        <end position="249"/>
    </location>
</feature>
<sequence>MESPQSGTIPPNHAHRTIVLCFDGTQNKISNQLSNVAKLFSLLERGDPSRQLVYYQTGIETYTSSSLTKGPISSRIAKTLDSMFATSIAGHVQDLAGDRICIFGFSRGAYTARALAAMLQKVGLLQRGNHRHIPYAWEAYTLTSEEGWRRAGDFKKFFGMDVDIEFIGVWDSVGYLGLNRFLLLTTNITPIKTVRQALALDEQSTRFRANVWGVRPSSQGQSSETKMEPATSANARDKGKEENDKQDDENRLLAFEHVGGGNMSTNARHALSKVTLRWMVRQCFLAETGIMFKEHTLREIGLDLDMLYPVVCPRPPPATNVVNIDVVLSEEEEDLLDSRCGIMDELQNKPACWA</sequence>
<proteinExistence type="predicted"/>
<dbReference type="HOGENOM" id="CLU_005049_5_0_1"/>
<reference evidence="3 4" key="1">
    <citation type="submission" date="2014-06" db="EMBL/GenBank/DDBJ databases">
        <title>Evolutionary Origins and Diversification of the Mycorrhizal Mutualists.</title>
        <authorList>
            <consortium name="DOE Joint Genome Institute"/>
            <consortium name="Mycorrhizal Genomics Consortium"/>
            <person name="Kohler A."/>
            <person name="Kuo A."/>
            <person name="Nagy L.G."/>
            <person name="Floudas D."/>
            <person name="Copeland A."/>
            <person name="Barry K.W."/>
            <person name="Cichocki N."/>
            <person name="Veneault-Fourrey C."/>
            <person name="LaButti K."/>
            <person name="Lindquist E.A."/>
            <person name="Lipzen A."/>
            <person name="Lundell T."/>
            <person name="Morin E."/>
            <person name="Murat C."/>
            <person name="Riley R."/>
            <person name="Ohm R."/>
            <person name="Sun H."/>
            <person name="Tunlid A."/>
            <person name="Henrissat B."/>
            <person name="Grigoriev I.V."/>
            <person name="Hibbett D.S."/>
            <person name="Martin F."/>
        </authorList>
    </citation>
    <scope>NUCLEOTIDE SEQUENCE [LARGE SCALE GENOMIC DNA]</scope>
    <source>
        <strain evidence="3 4">SS14</strain>
    </source>
</reference>
<dbReference type="SUPFAM" id="SSF53474">
    <property type="entry name" value="alpha/beta-Hydrolases"/>
    <property type="match status" value="1"/>
</dbReference>
<dbReference type="InterPro" id="IPR018712">
    <property type="entry name" value="Tle1-like_cat"/>
</dbReference>
<evidence type="ECO:0000313" key="3">
    <source>
        <dbReference type="EMBL" id="KIJ39768.1"/>
    </source>
</evidence>
<protein>
    <recommendedName>
        <fullName evidence="2">T6SS Phospholipase effector Tle1-like catalytic domain-containing protein</fullName>
    </recommendedName>
</protein>
<feature type="domain" description="T6SS Phospholipase effector Tle1-like catalytic" evidence="2">
    <location>
        <begin position="16"/>
        <end position="282"/>
    </location>
</feature>
<dbReference type="Pfam" id="PF09994">
    <property type="entry name" value="T6SS_Tle1-like_cat"/>
    <property type="match status" value="1"/>
</dbReference>
<accession>A0A0C9U9L7</accession>
<feature type="compositionally biased region" description="Basic and acidic residues" evidence="1">
    <location>
        <begin position="235"/>
        <end position="249"/>
    </location>
</feature>
<evidence type="ECO:0000256" key="1">
    <source>
        <dbReference type="SAM" id="MobiDB-lite"/>
    </source>
</evidence>
<evidence type="ECO:0000259" key="2">
    <source>
        <dbReference type="Pfam" id="PF09994"/>
    </source>
</evidence>
<gene>
    <name evidence="3" type="ORF">M422DRAFT_49486</name>
</gene>
<dbReference type="OrthoDB" id="3162439at2759"/>
<dbReference type="AlphaFoldDB" id="A0A0C9U9L7"/>
<keyword evidence="4" id="KW-1185">Reference proteome</keyword>
<organism evidence="3 4">
    <name type="scientific">Sphaerobolus stellatus (strain SS14)</name>
    <dbReference type="NCBI Taxonomy" id="990650"/>
    <lineage>
        <taxon>Eukaryota</taxon>
        <taxon>Fungi</taxon>
        <taxon>Dikarya</taxon>
        <taxon>Basidiomycota</taxon>
        <taxon>Agaricomycotina</taxon>
        <taxon>Agaricomycetes</taxon>
        <taxon>Phallomycetidae</taxon>
        <taxon>Geastrales</taxon>
        <taxon>Sphaerobolaceae</taxon>
        <taxon>Sphaerobolus</taxon>
    </lineage>
</organism>
<dbReference type="PANTHER" id="PTHR33840:SF2">
    <property type="entry name" value="TLE1 PHOSPHOLIPASE DOMAIN-CONTAINING PROTEIN"/>
    <property type="match status" value="1"/>
</dbReference>
<dbReference type="InterPro" id="IPR029058">
    <property type="entry name" value="AB_hydrolase_fold"/>
</dbReference>
<evidence type="ECO:0000313" key="4">
    <source>
        <dbReference type="Proteomes" id="UP000054279"/>
    </source>
</evidence>
<dbReference type="EMBL" id="KN837149">
    <property type="protein sequence ID" value="KIJ39768.1"/>
    <property type="molecule type" value="Genomic_DNA"/>
</dbReference>